<accession>A0A7R9PUX8</accession>
<dbReference type="EMBL" id="CAJPIZ010000545">
    <property type="protein sequence ID" value="CAG2101706.1"/>
    <property type="molecule type" value="Genomic_DNA"/>
</dbReference>
<organism evidence="2">
    <name type="scientific">Medioppia subpectinata</name>
    <dbReference type="NCBI Taxonomy" id="1979941"/>
    <lineage>
        <taxon>Eukaryota</taxon>
        <taxon>Metazoa</taxon>
        <taxon>Ecdysozoa</taxon>
        <taxon>Arthropoda</taxon>
        <taxon>Chelicerata</taxon>
        <taxon>Arachnida</taxon>
        <taxon>Acari</taxon>
        <taxon>Acariformes</taxon>
        <taxon>Sarcoptiformes</taxon>
        <taxon>Oribatida</taxon>
        <taxon>Brachypylina</taxon>
        <taxon>Oppioidea</taxon>
        <taxon>Oppiidae</taxon>
        <taxon>Medioppia</taxon>
    </lineage>
</organism>
<feature type="compositionally biased region" description="Polar residues" evidence="1">
    <location>
        <begin position="179"/>
        <end position="196"/>
    </location>
</feature>
<feature type="region of interest" description="Disordered" evidence="1">
    <location>
        <begin position="448"/>
        <end position="467"/>
    </location>
</feature>
<reference evidence="2" key="1">
    <citation type="submission" date="2020-11" db="EMBL/GenBank/DDBJ databases">
        <authorList>
            <person name="Tran Van P."/>
        </authorList>
    </citation>
    <scope>NUCLEOTIDE SEQUENCE</scope>
</reference>
<dbReference type="OrthoDB" id="76453at2759"/>
<dbReference type="AlphaFoldDB" id="A0A7R9PUX8"/>
<dbReference type="EMBL" id="OC855120">
    <property type="protein sequence ID" value="CAD7621276.1"/>
    <property type="molecule type" value="Genomic_DNA"/>
</dbReference>
<proteinExistence type="predicted"/>
<sequence length="467" mass="51843">MSSTPPTGTTSASDTSYQEFVDNRGVDGVGIVSTEGEKLLNALRKIQTKLYQRRPTAGQSVVREVIVNRQSNGHHSMVADSSDRHVCPHRTSCANCSAIDCCNRSAVGSGGGGDDHHYFNGHHRSDLDTRFDDNRGADLMDTRLRLIESQLKTISLQLTAKNGDTSNGKRAVNGDHRPTNSGRPSPTRSGRTTGGRQSPAKRPQVLSASIDDNLDGHGSDDRYEASIDAVRDLFRQTNGTTGRPVPKSRSLDAINPKPSSGGGGRHFHLQLKDIPFLLGTSANSHSVIANRQLEISRLKRHNPLCRHNDHNIPVRKIFDERIRQQVLDTEIKELLFDLQEEHDYICEEIQYLSQQLDQMSGDEGDGDDERRVRFNRDLYFLSRRILAKKRQINELQEMHSTLTRNAPKTSGAVNGATTAATPAAKTRTGQTSGHSKHVMFADNNRVNHKHKQKAVQNGGDDWCPQWK</sequence>
<gene>
    <name evidence="2" type="ORF">OSB1V03_LOCUS1748</name>
</gene>
<evidence type="ECO:0000313" key="3">
    <source>
        <dbReference type="Proteomes" id="UP000759131"/>
    </source>
</evidence>
<evidence type="ECO:0000256" key="1">
    <source>
        <dbReference type="SAM" id="MobiDB-lite"/>
    </source>
</evidence>
<protein>
    <submittedName>
        <fullName evidence="2">Uncharacterized protein</fullName>
    </submittedName>
</protein>
<feature type="region of interest" description="Disordered" evidence="1">
    <location>
        <begin position="158"/>
        <end position="221"/>
    </location>
</feature>
<name>A0A7R9PUX8_9ACAR</name>
<feature type="compositionally biased region" description="Low complexity" evidence="1">
    <location>
        <begin position="409"/>
        <end position="429"/>
    </location>
</feature>
<keyword evidence="3" id="KW-1185">Reference proteome</keyword>
<feature type="region of interest" description="Disordered" evidence="1">
    <location>
        <begin position="405"/>
        <end position="434"/>
    </location>
</feature>
<evidence type="ECO:0000313" key="2">
    <source>
        <dbReference type="EMBL" id="CAD7621276.1"/>
    </source>
</evidence>
<dbReference type="Proteomes" id="UP000759131">
    <property type="component" value="Unassembled WGS sequence"/>
</dbReference>
<feature type="compositionally biased region" description="Polar residues" evidence="1">
    <location>
        <begin position="158"/>
        <end position="168"/>
    </location>
</feature>